<dbReference type="Proteomes" id="UP000258309">
    <property type="component" value="Unassembled WGS sequence"/>
</dbReference>
<feature type="region of interest" description="Disordered" evidence="2">
    <location>
        <begin position="882"/>
        <end position="910"/>
    </location>
</feature>
<proteinExistence type="predicted"/>
<feature type="coiled-coil region" evidence="1">
    <location>
        <begin position="387"/>
        <end position="414"/>
    </location>
</feature>
<dbReference type="PANTHER" id="PTHR36681">
    <property type="entry name" value="NUCLEAR GTPASE, GERMINAL CENTER-ASSOCIATED, TANDEM DUPLICATE 3"/>
    <property type="match status" value="1"/>
</dbReference>
<dbReference type="SUPFAM" id="SSF52540">
    <property type="entry name" value="P-loop containing nucleoside triphosphate hydrolases"/>
    <property type="match status" value="1"/>
</dbReference>
<evidence type="ECO:0000256" key="2">
    <source>
        <dbReference type="SAM" id="MobiDB-lite"/>
    </source>
</evidence>
<protein>
    <submittedName>
        <fullName evidence="5">Uncharacterized protein</fullName>
    </submittedName>
</protein>
<gene>
    <name evidence="5" type="ORF">B7463_g1957</name>
</gene>
<feature type="domain" description="DUF7605" evidence="4">
    <location>
        <begin position="605"/>
        <end position="774"/>
    </location>
</feature>
<sequence length="910" mass="104693">TKIKSEEEASPIPLWKQTGSGDILQAVLKKEEAARNGLEFLNALQKNLRLQVKQMPSAQPRLEQIGTTGAGKTTLINALLEHENLLPTSHERACTAVAIEVAYNYNTSEDKVFRGEIVFVTRDEFKTELEQLFADFREQDSSNEDDDIEENDLEREIRIAESVDKLKHIYPQINTMEKLKNSSVEELLQDAVVRDIIGTTKEIHGRDKEAFAEILSQYTESNEYYKKTSALWPLVKIVRVFVKSDILKDGIVLVDLPGSMDNNAARSAVAEKYQRELSVACIVSPASRAAQDLLQKYTKRNLQLDGRYDAGMLCFILSQTDREFDYPHYIKQHVNLKDSLKTSHRNLELYLGDLRRQISDIRLYLGDILPVKPGRKRKIPEFQYKSSQEAREHLAQIENLLDATETEQKNEASELLAIQNRIDSNTKAWWFSESRIHKACIDNRNELSALAIKNDYEATLKEIGKESAVPLQVFGVAAATYLKYITNRLYRSKGFPNIQDTQIGSLRDWLISTTLNDRQQYAQAFLDDIEQFLYALKPWIADTLGDALLTADQRALWSSAIEQRVDELIKDFSQLSLKFFNCIEEQIQSELYPKLKQAQVSAGAIARRTAARWTQYMTWSTHRAVNHRHGTWTDSKRREHKWNHDLAHDFTGPFIADWDRILFNQIPTELDKFVIEGDDLIAKFAGTVAFEDFDNVARDGVYLLKEHILRTQRLLRDEIDKEKDQVKAVIRKAHRLAVPSIMDFLAPMYQECAAEGGTGHYKRNRETHQKYMREGTKIHEAGRLAIQNSLDKLISNFDSRLQSRYHAVLKDIQYGINDFFENNSTQGHRISNRRAVSKIKVRLRDDIQPLIDKLEKDWSTELPIAAPKKHCFMEDDEEEEDFQYSDTGSLNGTDWGSDKDFEPCPKLSIC</sequence>
<dbReference type="Gene3D" id="3.40.50.300">
    <property type="entry name" value="P-loop containing nucleotide triphosphate hydrolases"/>
    <property type="match status" value="1"/>
</dbReference>
<evidence type="ECO:0000313" key="6">
    <source>
        <dbReference type="Proteomes" id="UP000258309"/>
    </source>
</evidence>
<dbReference type="Pfam" id="PF00350">
    <property type="entry name" value="Dynamin_N"/>
    <property type="match status" value="1"/>
</dbReference>
<dbReference type="CDD" id="cd00882">
    <property type="entry name" value="Ras_like_GTPase"/>
    <property type="match status" value="1"/>
</dbReference>
<feature type="non-terminal residue" evidence="5">
    <location>
        <position position="1"/>
    </location>
</feature>
<organism evidence="5 6">
    <name type="scientific">Scytalidium lignicola</name>
    <name type="common">Hyphomycete</name>
    <dbReference type="NCBI Taxonomy" id="5539"/>
    <lineage>
        <taxon>Eukaryota</taxon>
        <taxon>Fungi</taxon>
        <taxon>Dikarya</taxon>
        <taxon>Ascomycota</taxon>
        <taxon>Pezizomycotina</taxon>
        <taxon>Leotiomycetes</taxon>
        <taxon>Leotiomycetes incertae sedis</taxon>
        <taxon>Scytalidium</taxon>
    </lineage>
</organism>
<dbReference type="Pfam" id="PF24564">
    <property type="entry name" value="DUF7605"/>
    <property type="match status" value="1"/>
</dbReference>
<dbReference type="OrthoDB" id="3598281at2759"/>
<reference evidence="5 6" key="1">
    <citation type="submission" date="2018-05" db="EMBL/GenBank/DDBJ databases">
        <title>Draft genome sequence of Scytalidium lignicola DSM 105466, a ubiquitous saprotrophic fungus.</title>
        <authorList>
            <person name="Buettner E."/>
            <person name="Gebauer A.M."/>
            <person name="Hofrichter M."/>
            <person name="Liers C."/>
            <person name="Kellner H."/>
        </authorList>
    </citation>
    <scope>NUCLEOTIDE SEQUENCE [LARGE SCALE GENOMIC DNA]</scope>
    <source>
        <strain evidence="5 6">DSM 105466</strain>
    </source>
</reference>
<feature type="non-terminal residue" evidence="5">
    <location>
        <position position="910"/>
    </location>
</feature>
<dbReference type="PANTHER" id="PTHR36681:SF3">
    <property type="entry name" value="NUCLEAR GTPASE, GERMINAL CENTER-ASSOCIATED, TANDEM DUPLICATE 3"/>
    <property type="match status" value="1"/>
</dbReference>
<keyword evidence="1" id="KW-0175">Coiled coil</keyword>
<evidence type="ECO:0000259" key="3">
    <source>
        <dbReference type="Pfam" id="PF00350"/>
    </source>
</evidence>
<accession>A0A3E2HMF1</accession>
<keyword evidence="6" id="KW-1185">Reference proteome</keyword>
<evidence type="ECO:0000259" key="4">
    <source>
        <dbReference type="Pfam" id="PF24564"/>
    </source>
</evidence>
<dbReference type="EMBL" id="NCSJ02000022">
    <property type="protein sequence ID" value="RFU34362.1"/>
    <property type="molecule type" value="Genomic_DNA"/>
</dbReference>
<dbReference type="InterPro" id="IPR045063">
    <property type="entry name" value="Dynamin_N"/>
</dbReference>
<evidence type="ECO:0000313" key="5">
    <source>
        <dbReference type="EMBL" id="RFU34362.1"/>
    </source>
</evidence>
<dbReference type="AlphaFoldDB" id="A0A3E2HMF1"/>
<name>A0A3E2HMF1_SCYLI</name>
<evidence type="ECO:0000256" key="1">
    <source>
        <dbReference type="SAM" id="Coils"/>
    </source>
</evidence>
<feature type="compositionally biased region" description="Polar residues" evidence="2">
    <location>
        <begin position="884"/>
        <end position="894"/>
    </location>
</feature>
<dbReference type="InterPro" id="IPR056024">
    <property type="entry name" value="DUF7605"/>
</dbReference>
<dbReference type="InterPro" id="IPR027417">
    <property type="entry name" value="P-loop_NTPase"/>
</dbReference>
<feature type="domain" description="Dynamin N-terminal" evidence="3">
    <location>
        <begin position="65"/>
        <end position="300"/>
    </location>
</feature>
<dbReference type="OMA" id="CVIASKM"/>
<comment type="caution">
    <text evidence="5">The sequence shown here is derived from an EMBL/GenBank/DDBJ whole genome shotgun (WGS) entry which is preliminary data.</text>
</comment>